<dbReference type="EMBL" id="JAENIO010000011">
    <property type="protein sequence ID" value="MBK1833664.1"/>
    <property type="molecule type" value="Genomic_DNA"/>
</dbReference>
<dbReference type="RefSeq" id="WP_200391098.1">
    <property type="nucleotide sequence ID" value="NZ_JAENIO010000011.1"/>
</dbReference>
<accession>A0A934RRE8</accession>
<keyword evidence="2" id="KW-1185">Reference proteome</keyword>
<gene>
    <name evidence="1" type="ORF">JIN78_06275</name>
</gene>
<comment type="caution">
    <text evidence="1">The sequence shown here is derived from an EMBL/GenBank/DDBJ whole genome shotgun (WGS) entry which is preliminary data.</text>
</comment>
<protein>
    <submittedName>
        <fullName evidence="1">Uncharacterized protein</fullName>
    </submittedName>
</protein>
<proteinExistence type="predicted"/>
<reference evidence="1" key="1">
    <citation type="submission" date="2021-01" db="EMBL/GenBank/DDBJ databases">
        <title>Modified the classification status of verrucomicrobia.</title>
        <authorList>
            <person name="Feng X."/>
        </authorList>
    </citation>
    <scope>NUCLEOTIDE SEQUENCE</scope>
    <source>
        <strain evidence="1">KCTC 12986</strain>
    </source>
</reference>
<evidence type="ECO:0000313" key="1">
    <source>
        <dbReference type="EMBL" id="MBK1833664.1"/>
    </source>
</evidence>
<name>A0A934RRE8_9BACT</name>
<organism evidence="1 2">
    <name type="scientific">Roseibacillus ishigakijimensis</name>
    <dbReference type="NCBI Taxonomy" id="454146"/>
    <lineage>
        <taxon>Bacteria</taxon>
        <taxon>Pseudomonadati</taxon>
        <taxon>Verrucomicrobiota</taxon>
        <taxon>Verrucomicrobiia</taxon>
        <taxon>Verrucomicrobiales</taxon>
        <taxon>Verrucomicrobiaceae</taxon>
        <taxon>Roseibacillus</taxon>
    </lineage>
</organism>
<dbReference type="Proteomes" id="UP000604083">
    <property type="component" value="Unassembled WGS sequence"/>
</dbReference>
<evidence type="ECO:0000313" key="2">
    <source>
        <dbReference type="Proteomes" id="UP000604083"/>
    </source>
</evidence>
<dbReference type="AlphaFoldDB" id="A0A934RRE8"/>
<sequence>MAERLVPFHDEQSQGAWSLIGAGGESVVFGDPTHQRVLKLLSPAGRARFGWVLDQDRDQQWGLRKGALAAALRRYHLAEQLFPSGLEIEAIGAGCSFLLLSQPFFVGSHPEPSQLAAEMQTRGWEPHRPSSQLSTLLNLSWKKGHQLATDVRPENVILAESDGKLYPFDFIVGQEPS</sequence>